<gene>
    <name evidence="8" type="ORF">SAMN05216215_101337</name>
</gene>
<dbReference type="PANTHER" id="PTHR33884">
    <property type="entry name" value="UPF0410 PROTEIN YMGE"/>
    <property type="match status" value="1"/>
</dbReference>
<dbReference type="OrthoDB" id="9811343at2"/>
<keyword evidence="3" id="KW-1003">Cell membrane</keyword>
<dbReference type="GO" id="GO:0005886">
    <property type="term" value="C:plasma membrane"/>
    <property type="evidence" value="ECO:0007669"/>
    <property type="project" value="UniProtKB-SubCell"/>
</dbReference>
<comment type="subcellular location">
    <subcellularLocation>
        <location evidence="1">Cell membrane</location>
        <topology evidence="1">Multi-pass membrane protein</topology>
    </subcellularLocation>
</comment>
<protein>
    <submittedName>
        <fullName evidence="8">Uncharacterized membrane protein YeaQ/YmgE, transglycosylase-associated protein family</fullName>
    </submittedName>
</protein>
<evidence type="ECO:0000256" key="6">
    <source>
        <dbReference type="ARBA" id="ARBA00023136"/>
    </source>
</evidence>
<keyword evidence="4 7" id="KW-0812">Transmembrane</keyword>
<reference evidence="9" key="1">
    <citation type="submission" date="2016-10" db="EMBL/GenBank/DDBJ databases">
        <authorList>
            <person name="Varghese N."/>
            <person name="Submissions S."/>
        </authorList>
    </citation>
    <scope>NUCLEOTIDE SEQUENCE [LARGE SCALE GENOMIC DNA]</scope>
    <source>
        <strain evidence="9">CGMCC 4.3530</strain>
    </source>
</reference>
<accession>A0A1H3DD36</accession>
<dbReference type="EMBL" id="FNOK01000013">
    <property type="protein sequence ID" value="SDX63604.1"/>
    <property type="molecule type" value="Genomic_DNA"/>
</dbReference>
<keyword evidence="6 7" id="KW-0472">Membrane</keyword>
<dbReference type="AlphaFoldDB" id="A0A1H3DD36"/>
<evidence type="ECO:0000256" key="7">
    <source>
        <dbReference type="SAM" id="Phobius"/>
    </source>
</evidence>
<dbReference type="PANTHER" id="PTHR33884:SF3">
    <property type="entry name" value="UPF0410 PROTEIN YMGE"/>
    <property type="match status" value="1"/>
</dbReference>
<feature type="transmembrane region" description="Helical" evidence="7">
    <location>
        <begin position="27"/>
        <end position="47"/>
    </location>
</feature>
<evidence type="ECO:0000256" key="2">
    <source>
        <dbReference type="ARBA" id="ARBA00011006"/>
    </source>
</evidence>
<keyword evidence="9" id="KW-1185">Reference proteome</keyword>
<feature type="transmembrane region" description="Helical" evidence="7">
    <location>
        <begin position="59"/>
        <end position="81"/>
    </location>
</feature>
<dbReference type="Proteomes" id="UP000199529">
    <property type="component" value="Unassembled WGS sequence"/>
</dbReference>
<dbReference type="STRING" id="418495.SAMN05216215_101337"/>
<evidence type="ECO:0000313" key="8">
    <source>
        <dbReference type="EMBL" id="SDX63604.1"/>
    </source>
</evidence>
<evidence type="ECO:0000256" key="3">
    <source>
        <dbReference type="ARBA" id="ARBA00022475"/>
    </source>
</evidence>
<evidence type="ECO:0000256" key="4">
    <source>
        <dbReference type="ARBA" id="ARBA00022692"/>
    </source>
</evidence>
<evidence type="ECO:0000256" key="1">
    <source>
        <dbReference type="ARBA" id="ARBA00004651"/>
    </source>
</evidence>
<dbReference type="RefSeq" id="WP_093266139.1">
    <property type="nucleotide sequence ID" value="NZ_FNOK01000013.1"/>
</dbReference>
<evidence type="ECO:0000313" key="9">
    <source>
        <dbReference type="Proteomes" id="UP000199529"/>
    </source>
</evidence>
<evidence type="ECO:0000256" key="5">
    <source>
        <dbReference type="ARBA" id="ARBA00022989"/>
    </source>
</evidence>
<dbReference type="Pfam" id="PF04226">
    <property type="entry name" value="Transgly_assoc"/>
    <property type="match status" value="1"/>
</dbReference>
<keyword evidence="5 7" id="KW-1133">Transmembrane helix</keyword>
<proteinExistence type="inferred from homology"/>
<sequence length="90" mass="9241">MGILSWILFGLIAGAIAKFILPGKDPGGIIVTILIGIAGGLLGGWLGSSVFGSAGISGFNLMSFVWAVIGALILLAVYRLAFHKTRGIRG</sequence>
<organism evidence="8 9">
    <name type="scientific">Saccharopolyspora shandongensis</name>
    <dbReference type="NCBI Taxonomy" id="418495"/>
    <lineage>
        <taxon>Bacteria</taxon>
        <taxon>Bacillati</taxon>
        <taxon>Actinomycetota</taxon>
        <taxon>Actinomycetes</taxon>
        <taxon>Pseudonocardiales</taxon>
        <taxon>Pseudonocardiaceae</taxon>
        <taxon>Saccharopolyspora</taxon>
    </lineage>
</organism>
<name>A0A1H3DD36_9PSEU</name>
<dbReference type="InterPro" id="IPR007341">
    <property type="entry name" value="Transgly_assoc"/>
</dbReference>
<comment type="similarity">
    <text evidence="2">Belongs to the UPF0410 family.</text>
</comment>